<evidence type="ECO:0000256" key="4">
    <source>
        <dbReference type="ARBA" id="ARBA00005093"/>
    </source>
</evidence>
<feature type="region of interest" description="Disordered" evidence="20">
    <location>
        <begin position="51"/>
        <end position="146"/>
    </location>
</feature>
<evidence type="ECO:0000256" key="15">
    <source>
        <dbReference type="ARBA" id="ARBA00023136"/>
    </source>
</evidence>
<keyword evidence="17" id="KW-0325">Glycoprotein</keyword>
<keyword evidence="15 21" id="KW-0472">Membrane</keyword>
<comment type="pathway">
    <text evidence="3">Glycan metabolism; chondroitin sulfate biosynthesis.</text>
</comment>
<keyword evidence="24" id="KW-1185">Reference proteome</keyword>
<evidence type="ECO:0000256" key="5">
    <source>
        <dbReference type="ARBA" id="ARBA00010195"/>
    </source>
</evidence>
<gene>
    <name evidence="23" type="primary">XYLT1</name>
    <name evidence="23" type="ORF">BLAG_LOCUS25585</name>
</gene>
<comment type="subcellular location">
    <subcellularLocation>
        <location evidence="2">Endoplasmic reticulum membrane</location>
        <topology evidence="2">Single-pass type II membrane protein</topology>
    </subcellularLocation>
    <subcellularLocation>
        <location evidence="1">Golgi apparatus membrane</location>
        <topology evidence="1">Single-pass type II membrane protein</topology>
    </subcellularLocation>
</comment>
<keyword evidence="7" id="KW-0328">Glycosyltransferase</keyword>
<keyword evidence="10" id="KW-0479">Metal-binding</keyword>
<dbReference type="AlphaFoldDB" id="A0A8K0AFT3"/>
<feature type="domain" description="Xylosyltransferase C-terminal" evidence="22">
    <location>
        <begin position="527"/>
        <end position="710"/>
    </location>
</feature>
<keyword evidence="11" id="KW-0256">Endoplasmic reticulum</keyword>
<dbReference type="GO" id="GO:0046872">
    <property type="term" value="F:metal ion binding"/>
    <property type="evidence" value="ECO:0007669"/>
    <property type="project" value="UniProtKB-KW"/>
</dbReference>
<dbReference type="Pfam" id="PF12529">
    <property type="entry name" value="Xylo_C"/>
    <property type="match status" value="1"/>
</dbReference>
<dbReference type="InterPro" id="IPR003406">
    <property type="entry name" value="Glyco_trans_14"/>
</dbReference>
<dbReference type="InterPro" id="IPR024448">
    <property type="entry name" value="XylT_C"/>
</dbReference>
<comment type="similarity">
    <text evidence="5">Belongs to the glycosyltransferase 14 family. XylT subfamily.</text>
</comment>
<dbReference type="Proteomes" id="UP000838412">
    <property type="component" value="Chromosome 9"/>
</dbReference>
<dbReference type="GO" id="GO:0050650">
    <property type="term" value="P:chondroitin sulfate proteoglycan biosynthetic process"/>
    <property type="evidence" value="ECO:0007669"/>
    <property type="project" value="TreeGrafter"/>
</dbReference>
<evidence type="ECO:0000256" key="14">
    <source>
        <dbReference type="ARBA" id="ARBA00023034"/>
    </source>
</evidence>
<keyword evidence="9 21" id="KW-0812">Transmembrane</keyword>
<dbReference type="GO" id="GO:0015012">
    <property type="term" value="P:heparan sulfate proteoglycan biosynthetic process"/>
    <property type="evidence" value="ECO:0007669"/>
    <property type="project" value="UniProtKB-UniPathway"/>
</dbReference>
<dbReference type="UniPathway" id="UPA00755"/>
<keyword evidence="16" id="KW-1015">Disulfide bond</keyword>
<keyword evidence="13 21" id="KW-1133">Transmembrane helix</keyword>
<evidence type="ECO:0000256" key="6">
    <source>
        <dbReference type="ARBA" id="ARBA00011972"/>
    </source>
</evidence>
<evidence type="ECO:0000256" key="7">
    <source>
        <dbReference type="ARBA" id="ARBA00022676"/>
    </source>
</evidence>
<proteinExistence type="inferred from homology"/>
<evidence type="ECO:0000256" key="20">
    <source>
        <dbReference type="SAM" id="MobiDB-lite"/>
    </source>
</evidence>
<reference evidence="23" key="1">
    <citation type="submission" date="2022-01" db="EMBL/GenBank/DDBJ databases">
        <authorList>
            <person name="Braso-Vives M."/>
        </authorList>
    </citation>
    <scope>NUCLEOTIDE SEQUENCE</scope>
</reference>
<evidence type="ECO:0000256" key="17">
    <source>
        <dbReference type="ARBA" id="ARBA00023180"/>
    </source>
</evidence>
<accession>A0A8K0AFT3</accession>
<evidence type="ECO:0000256" key="2">
    <source>
        <dbReference type="ARBA" id="ARBA00004648"/>
    </source>
</evidence>
<sequence>MAVRLRRVCLRYRRILFVALGILLFQTFIAWNFYTISQEENERIQELKDRIKRESESRRKRSPGAGSVDLREVLKGEETSTELKKRIRGNSGTRESKFNDPPDRKSGSNSDFLHRNPALENSVQKYDADSEKKASLWRNPSGHSNKSRDFSYVPKCEIKGKDAVSALSRAKTAQCKQQLADTACLMQEGKLFPEFIPRYCPVDGKPAHKVPMEEDYFLHGRTPVRIAFVMVVHGRAIRQVKRLLKAIYHQDHYYLIHVDKRSHYLHRELQEDFKPYHNIRFTTWRMSTIWGGASLLQMLLRCMDDLRAMYDWKWDFFINLSGTDYPTKPIDQLTAFLTLHREENFLKSHGRDDNSAKATTSGSRSEPYRNHRFIKKQGLDRVFFECDTHMWRLGDRKIPEGILIDGGSDWVALNRAFCDYVTSSDDELVTSLKHFYKYTLLPAESFFHTVLENSAMCLSMVDNNLRITNWNRKLGCKCQYKHIVDWCGCSPNDFKPDDFHKLQTNRPTFFARKFEAVVNQDVINQLDFFLYNDLTASSPGINSYWESFFHHKDPHDKHTDTYRTHLEAFARMAQLSLQSAVSHYGKRMDRRCLYTVISPPREGSIYMRGDQLRGVIVTFDVESDGGEETLEVWVVPRKMYKMVNPTGPIARLLSLEVGSDWDLKERIFRNMGHLLGPYDSPTVIQRWSKSDGANFIVSIVWVDPANTIAASYDLTVEPDAEFSYHTPPFQKPLKPGAWHVYLLHHWKVVAETAFLVAPKAYKNNRPITAAEAATTHAGPSNGTYIDRDFISLNSFLKLKDMEKLAAAAKLNSWKTGRELESWIDQLVLEFWSVADVCSVAPFPTCNMVKQCQVTTWSSFSPDTKSHLGPVMPDGRIR</sequence>
<keyword evidence="8" id="KW-0808">Transferase</keyword>
<evidence type="ECO:0000313" key="23">
    <source>
        <dbReference type="EMBL" id="CAH1274640.1"/>
    </source>
</evidence>
<protein>
    <recommendedName>
        <fullName evidence="6">protein xylosyltransferase</fullName>
        <ecNumber evidence="6">2.4.2.26</ecNumber>
    </recommendedName>
    <alternativeName>
        <fullName evidence="18">Peptide O-xylosyltransferase</fullName>
    </alternativeName>
</protein>
<feature type="transmembrane region" description="Helical" evidence="21">
    <location>
        <begin position="12"/>
        <end position="34"/>
    </location>
</feature>
<keyword evidence="14" id="KW-0333">Golgi apparatus</keyword>
<evidence type="ECO:0000256" key="3">
    <source>
        <dbReference type="ARBA" id="ARBA00004840"/>
    </source>
</evidence>
<dbReference type="UniPathway" id="UPA00756"/>
<dbReference type="PANTHER" id="PTHR46025">
    <property type="entry name" value="XYLOSYLTRANSFERASE OXT"/>
    <property type="match status" value="1"/>
</dbReference>
<evidence type="ECO:0000256" key="19">
    <source>
        <dbReference type="ARBA" id="ARBA00047847"/>
    </source>
</evidence>
<dbReference type="Pfam" id="PF02485">
    <property type="entry name" value="Branch"/>
    <property type="match status" value="1"/>
</dbReference>
<evidence type="ECO:0000256" key="13">
    <source>
        <dbReference type="ARBA" id="ARBA00022989"/>
    </source>
</evidence>
<evidence type="ECO:0000256" key="21">
    <source>
        <dbReference type="SAM" id="Phobius"/>
    </source>
</evidence>
<feature type="compositionally biased region" description="Basic and acidic residues" evidence="20">
    <location>
        <begin position="94"/>
        <end position="106"/>
    </location>
</feature>
<name>A0A8K0AFT3_BRALA</name>
<evidence type="ECO:0000256" key="1">
    <source>
        <dbReference type="ARBA" id="ARBA00004323"/>
    </source>
</evidence>
<comment type="catalytic activity">
    <reaction evidence="19">
        <text>UDP-alpha-D-xylose + L-seryl-[protein] = 3-O-(beta-D-xylosyl)-L-seryl-[protein] + UDP + H(+)</text>
        <dbReference type="Rhea" id="RHEA:50192"/>
        <dbReference type="Rhea" id="RHEA-COMP:9863"/>
        <dbReference type="Rhea" id="RHEA-COMP:12567"/>
        <dbReference type="ChEBI" id="CHEBI:15378"/>
        <dbReference type="ChEBI" id="CHEBI:29999"/>
        <dbReference type="ChEBI" id="CHEBI:57632"/>
        <dbReference type="ChEBI" id="CHEBI:58223"/>
        <dbReference type="ChEBI" id="CHEBI:132085"/>
        <dbReference type="EC" id="2.4.2.26"/>
    </reaction>
</comment>
<organism evidence="23 24">
    <name type="scientific">Branchiostoma lanceolatum</name>
    <name type="common">Common lancelet</name>
    <name type="synonym">Amphioxus lanceolatum</name>
    <dbReference type="NCBI Taxonomy" id="7740"/>
    <lineage>
        <taxon>Eukaryota</taxon>
        <taxon>Metazoa</taxon>
        <taxon>Chordata</taxon>
        <taxon>Cephalochordata</taxon>
        <taxon>Leptocardii</taxon>
        <taxon>Amphioxiformes</taxon>
        <taxon>Branchiostomatidae</taxon>
        <taxon>Branchiostoma</taxon>
    </lineage>
</organism>
<evidence type="ECO:0000256" key="9">
    <source>
        <dbReference type="ARBA" id="ARBA00022692"/>
    </source>
</evidence>
<dbReference type="GO" id="GO:0030158">
    <property type="term" value="F:protein xylosyltransferase activity"/>
    <property type="evidence" value="ECO:0007669"/>
    <property type="project" value="UniProtKB-EC"/>
</dbReference>
<dbReference type="PANTHER" id="PTHR46025:SF3">
    <property type="entry name" value="XYLOSYLTRANSFERASE OXT"/>
    <property type="match status" value="1"/>
</dbReference>
<evidence type="ECO:0000256" key="12">
    <source>
        <dbReference type="ARBA" id="ARBA00022968"/>
    </source>
</evidence>
<dbReference type="InterPro" id="IPR043538">
    <property type="entry name" value="XYLT"/>
</dbReference>
<keyword evidence="12" id="KW-0735">Signal-anchor</keyword>
<evidence type="ECO:0000256" key="10">
    <source>
        <dbReference type="ARBA" id="ARBA00022723"/>
    </source>
</evidence>
<feature type="compositionally biased region" description="Basic and acidic residues" evidence="20">
    <location>
        <begin position="69"/>
        <end position="84"/>
    </location>
</feature>
<evidence type="ECO:0000256" key="18">
    <source>
        <dbReference type="ARBA" id="ARBA00042865"/>
    </source>
</evidence>
<feature type="region of interest" description="Disordered" evidence="20">
    <location>
        <begin position="858"/>
        <end position="877"/>
    </location>
</feature>
<dbReference type="GO" id="GO:0000139">
    <property type="term" value="C:Golgi membrane"/>
    <property type="evidence" value="ECO:0007669"/>
    <property type="project" value="UniProtKB-SubCell"/>
</dbReference>
<evidence type="ECO:0000256" key="16">
    <source>
        <dbReference type="ARBA" id="ARBA00023157"/>
    </source>
</evidence>
<dbReference type="GO" id="GO:0005789">
    <property type="term" value="C:endoplasmic reticulum membrane"/>
    <property type="evidence" value="ECO:0007669"/>
    <property type="project" value="UniProtKB-SubCell"/>
</dbReference>
<comment type="pathway">
    <text evidence="4">Glycan metabolism; heparan sulfate biosynthesis.</text>
</comment>
<dbReference type="OrthoDB" id="2019572at2759"/>
<dbReference type="EMBL" id="OV696694">
    <property type="protein sequence ID" value="CAH1274640.1"/>
    <property type="molecule type" value="Genomic_DNA"/>
</dbReference>
<evidence type="ECO:0000313" key="24">
    <source>
        <dbReference type="Proteomes" id="UP000838412"/>
    </source>
</evidence>
<evidence type="ECO:0000256" key="8">
    <source>
        <dbReference type="ARBA" id="ARBA00022679"/>
    </source>
</evidence>
<dbReference type="EC" id="2.4.2.26" evidence="6"/>
<evidence type="ECO:0000256" key="11">
    <source>
        <dbReference type="ARBA" id="ARBA00022824"/>
    </source>
</evidence>
<evidence type="ECO:0000259" key="22">
    <source>
        <dbReference type="Pfam" id="PF12529"/>
    </source>
</evidence>